<dbReference type="SUPFAM" id="SSF51735">
    <property type="entry name" value="NAD(P)-binding Rossmann-fold domains"/>
    <property type="match status" value="1"/>
</dbReference>
<dbReference type="PRINTS" id="PR00081">
    <property type="entry name" value="GDHRDH"/>
</dbReference>
<dbReference type="InterPro" id="IPR052992">
    <property type="entry name" value="SDR_member_12"/>
</dbReference>
<keyword evidence="2" id="KW-1185">Reference proteome</keyword>
<proteinExistence type="predicted"/>
<dbReference type="PANTHER" id="PTHR44656:SF7">
    <property type="entry name" value="DEHYDROGENASE_REDUCTASE SDR FAMILY MEMBER 12"/>
    <property type="match status" value="1"/>
</dbReference>
<protein>
    <recommendedName>
        <fullName evidence="3">Dehydrogenase/reductase (SDR family) member 12</fullName>
    </recommendedName>
</protein>
<name>A0A7M5WLX8_9CNID</name>
<dbReference type="Pfam" id="PF00106">
    <property type="entry name" value="adh_short"/>
    <property type="match status" value="1"/>
</dbReference>
<accession>A0A7M5WLX8</accession>
<dbReference type="RefSeq" id="XP_066913870.1">
    <property type="nucleotide sequence ID" value="XM_067057769.1"/>
</dbReference>
<dbReference type="GeneID" id="136801146"/>
<organism evidence="1 2">
    <name type="scientific">Clytia hemisphaerica</name>
    <dbReference type="NCBI Taxonomy" id="252671"/>
    <lineage>
        <taxon>Eukaryota</taxon>
        <taxon>Metazoa</taxon>
        <taxon>Cnidaria</taxon>
        <taxon>Hydrozoa</taxon>
        <taxon>Hydroidolina</taxon>
        <taxon>Leptothecata</taxon>
        <taxon>Obeliida</taxon>
        <taxon>Clytiidae</taxon>
        <taxon>Clytia</taxon>
    </lineage>
</organism>
<dbReference type="PANTHER" id="PTHR44656">
    <property type="entry name" value="DEHYDROGENASE/REDUCTASE SDR FAMILY MEMBER 12"/>
    <property type="match status" value="1"/>
</dbReference>
<dbReference type="AlphaFoldDB" id="A0A7M5WLX8"/>
<dbReference type="OrthoDB" id="6018528at2759"/>
<dbReference type="Proteomes" id="UP000594262">
    <property type="component" value="Unplaced"/>
</dbReference>
<dbReference type="Gene3D" id="3.40.50.720">
    <property type="entry name" value="NAD(P)-binding Rossmann-like Domain"/>
    <property type="match status" value="1"/>
</dbReference>
<dbReference type="InterPro" id="IPR002347">
    <property type="entry name" value="SDR_fam"/>
</dbReference>
<evidence type="ECO:0000313" key="2">
    <source>
        <dbReference type="Proteomes" id="UP000594262"/>
    </source>
</evidence>
<sequence length="319" mass="35970">MSIYRNVIWFTKGIREYCKSGYEHAAKTFESLEGVRLEGRSYMITGANSGIGKEAAMKIASMGGIVHLVCRNEQRGQEALKEIKTQSGSEEVHLHLLDMSQSREVHKFTKDFTESGRPLNVLINNAGCMVNTRELNEEGVEKNFATNTLGTYLLTTGLINHLQNSESPQVITVSSGGMLVNKLDSSDFNFEQMNPFDGTMAYSQNKRQQIEMTDHWSVQYPNIQFTTMHPGWADTPAVRNSMPDFYEKMKNRLRTTEQGADTIVWLATSSTARKAPSGGFYQDRAPVSKHLPLAWTKSSEKERKVFTEKLETLASKFRS</sequence>
<dbReference type="EnsemblMetazoa" id="CLYHEMT010397.1">
    <property type="protein sequence ID" value="CLYHEMP010397.1"/>
    <property type="gene ID" value="CLYHEMG010397"/>
</dbReference>
<dbReference type="InterPro" id="IPR036291">
    <property type="entry name" value="NAD(P)-bd_dom_sf"/>
</dbReference>
<evidence type="ECO:0000313" key="1">
    <source>
        <dbReference type="EnsemblMetazoa" id="CLYHEMP010397.1"/>
    </source>
</evidence>
<evidence type="ECO:0008006" key="3">
    <source>
        <dbReference type="Google" id="ProtNLM"/>
    </source>
</evidence>
<reference evidence="1" key="1">
    <citation type="submission" date="2021-01" db="UniProtKB">
        <authorList>
            <consortium name="EnsemblMetazoa"/>
        </authorList>
    </citation>
    <scope>IDENTIFICATION</scope>
</reference>